<dbReference type="RefSeq" id="WP_188449401.1">
    <property type="nucleotide sequence ID" value="NZ_BMFO01000003.1"/>
</dbReference>
<keyword evidence="3" id="KW-1185">Reference proteome</keyword>
<protein>
    <recommendedName>
        <fullName evidence="4">Secreted protein</fullName>
    </recommendedName>
</protein>
<organism evidence="2 3">
    <name type="scientific">Arenimonas maotaiensis</name>
    <dbReference type="NCBI Taxonomy" id="1446479"/>
    <lineage>
        <taxon>Bacteria</taxon>
        <taxon>Pseudomonadati</taxon>
        <taxon>Pseudomonadota</taxon>
        <taxon>Gammaproteobacteria</taxon>
        <taxon>Lysobacterales</taxon>
        <taxon>Lysobacteraceae</taxon>
        <taxon>Arenimonas</taxon>
    </lineage>
</organism>
<gene>
    <name evidence="2" type="ORF">GCM10010960_14360</name>
</gene>
<dbReference type="Proteomes" id="UP000632858">
    <property type="component" value="Unassembled WGS sequence"/>
</dbReference>
<evidence type="ECO:0000313" key="3">
    <source>
        <dbReference type="Proteomes" id="UP000632858"/>
    </source>
</evidence>
<proteinExistence type="predicted"/>
<feature type="chain" id="PRO_5037907926" description="Secreted protein" evidence="1">
    <location>
        <begin position="20"/>
        <end position="120"/>
    </location>
</feature>
<reference evidence="2" key="2">
    <citation type="submission" date="2020-09" db="EMBL/GenBank/DDBJ databases">
        <authorList>
            <person name="Sun Q."/>
            <person name="Zhou Y."/>
        </authorList>
    </citation>
    <scope>NUCLEOTIDE SEQUENCE</scope>
    <source>
        <strain evidence="2">CGMCC 1.12726</strain>
    </source>
</reference>
<dbReference type="AlphaFoldDB" id="A0A917CQ35"/>
<keyword evidence="1" id="KW-0732">Signal</keyword>
<dbReference type="EMBL" id="BMFO01000003">
    <property type="protein sequence ID" value="GGF93708.1"/>
    <property type="molecule type" value="Genomic_DNA"/>
</dbReference>
<feature type="signal peptide" evidence="1">
    <location>
        <begin position="1"/>
        <end position="19"/>
    </location>
</feature>
<comment type="caution">
    <text evidence="2">The sequence shown here is derived from an EMBL/GenBank/DDBJ whole genome shotgun (WGS) entry which is preliminary data.</text>
</comment>
<evidence type="ECO:0000313" key="2">
    <source>
        <dbReference type="EMBL" id="GGF93708.1"/>
    </source>
</evidence>
<reference evidence="2" key="1">
    <citation type="journal article" date="2014" name="Int. J. Syst. Evol. Microbiol.">
        <title>Complete genome sequence of Corynebacterium casei LMG S-19264T (=DSM 44701T), isolated from a smear-ripened cheese.</title>
        <authorList>
            <consortium name="US DOE Joint Genome Institute (JGI-PGF)"/>
            <person name="Walter F."/>
            <person name="Albersmeier A."/>
            <person name="Kalinowski J."/>
            <person name="Ruckert C."/>
        </authorList>
    </citation>
    <scope>NUCLEOTIDE SEQUENCE</scope>
    <source>
        <strain evidence="2">CGMCC 1.12726</strain>
    </source>
</reference>
<sequence>MTRRLVFLALCFVAGLAPATAVTAKESNSGITIRTEQYPRPPYSEAKYFIYEKAGTTVCAKLQVCNKYDECQSSYRRGSYKAATGRKTGEPYGTSLAVPIAPSELGKHVCLVRYKLVGTR</sequence>
<name>A0A917CQ35_9GAMM</name>
<evidence type="ECO:0000256" key="1">
    <source>
        <dbReference type="SAM" id="SignalP"/>
    </source>
</evidence>
<evidence type="ECO:0008006" key="4">
    <source>
        <dbReference type="Google" id="ProtNLM"/>
    </source>
</evidence>
<accession>A0A917CQ35</accession>